<protein>
    <submittedName>
        <fullName evidence="1">Helix-turn-helix transcriptional regulator</fullName>
    </submittedName>
</protein>
<keyword evidence="2" id="KW-1185">Reference proteome</keyword>
<sequence>MNNIDISLVNINNTDKDFIHYCQEKMDCFLVIKGFVTIGVNNEEYILKENDIIVTNNGDRYYLVGNESNIVIKMTIDIDYLSEIYSEIRSYTFLCNPKDEKISSGNKYVNLKSSISKILYINLEKKKGYKFELFSQFFDFIKYLLINFGIKNRQINEIIKADKDFSNIKKYISCNYNKTITLTDLAKKNYISPQYFSKLFKSKIGIGFHKYITNIRIDNSIQDLLFTDETIVNVALKNGFPSSKSFSTNFKDRYKLTPTEYRLKNQDKIKYSEFEVKEFNPSSTDTIMELKRYIKKYELFKTEMNPKNDLDMIKINLDLDSKEYLDVPTPIINILNIDFLENDITIQQLKYVKDKFNVKYVYFSAFDDIKIENVLGHSPLKLYGIYKYLDPLYIQKLYPFFKIDFSNVYFKVLKGLFTLKEYYEYLEQSLNSIVKIFPLYYISDFKFEITNDSFVNQKDYIDFYNNCYRIIKKSLGEVSIGIKTFYNRFEPSKKEIIELLEKICK</sequence>
<evidence type="ECO:0000313" key="1">
    <source>
        <dbReference type="EMBL" id="QQK06907.1"/>
    </source>
</evidence>
<accession>A0AC61MMC6</accession>
<evidence type="ECO:0000313" key="2">
    <source>
        <dbReference type="Proteomes" id="UP000595814"/>
    </source>
</evidence>
<gene>
    <name evidence="1" type="ORF">JFY71_06035</name>
</gene>
<organism evidence="1 2">
    <name type="scientific">Miniphocaeibacter halophilus</name>
    <dbReference type="NCBI Taxonomy" id="2931922"/>
    <lineage>
        <taxon>Bacteria</taxon>
        <taxon>Bacillati</taxon>
        <taxon>Bacillota</taxon>
        <taxon>Tissierellia</taxon>
        <taxon>Tissierellales</taxon>
        <taxon>Peptoniphilaceae</taxon>
        <taxon>Miniphocaeibacter</taxon>
    </lineage>
</organism>
<reference evidence="1 2" key="1">
    <citation type="journal article" date="2022" name="Int. J. Syst. Evol. Microbiol.">
        <title>Miniphocaeibacter halophilus sp. nov., an ammonium-tolerant acetate-producing bacterium isolated from a biogas system.</title>
        <authorList>
            <person name="Schnurer A."/>
            <person name="Singh A."/>
            <person name="Bi S."/>
            <person name="Qiao W."/>
            <person name="Westerholm M."/>
        </authorList>
    </citation>
    <scope>NUCLEOTIDE SEQUENCE [LARGE SCALE GENOMIC DNA]</scope>
    <source>
        <strain evidence="1 2">AMB_01</strain>
    </source>
</reference>
<proteinExistence type="predicted"/>
<dbReference type="Proteomes" id="UP000595814">
    <property type="component" value="Chromosome"/>
</dbReference>
<name>A0AC61MMC6_9FIRM</name>
<dbReference type="EMBL" id="CP066744">
    <property type="protein sequence ID" value="QQK06907.1"/>
    <property type="molecule type" value="Genomic_DNA"/>
</dbReference>